<comment type="caution">
    <text evidence="8">The sequence shown here is derived from an EMBL/GenBank/DDBJ whole genome shotgun (WGS) entry which is preliminary data.</text>
</comment>
<evidence type="ECO:0000256" key="4">
    <source>
        <dbReference type="ARBA" id="ARBA00022723"/>
    </source>
</evidence>
<evidence type="ECO:0000256" key="6">
    <source>
        <dbReference type="ARBA" id="ARBA00023014"/>
    </source>
</evidence>
<evidence type="ECO:0000256" key="2">
    <source>
        <dbReference type="ARBA" id="ARBA00022485"/>
    </source>
</evidence>
<dbReference type="EMBL" id="JADIMV010000138">
    <property type="protein sequence ID" value="MBO8440607.1"/>
    <property type="molecule type" value="Genomic_DNA"/>
</dbReference>
<dbReference type="SFLD" id="SFLDG01386">
    <property type="entry name" value="main_SPASM_domain-containing"/>
    <property type="match status" value="1"/>
</dbReference>
<dbReference type="NCBIfam" id="TIGR04085">
    <property type="entry name" value="rSAM_more_4Fe4S"/>
    <property type="match status" value="1"/>
</dbReference>
<dbReference type="SFLD" id="SFLDG01067">
    <property type="entry name" value="SPASM/twitch_domain_containing"/>
    <property type="match status" value="1"/>
</dbReference>
<dbReference type="InterPro" id="IPR023885">
    <property type="entry name" value="4Fe4S-binding_SPASM_dom"/>
</dbReference>
<keyword evidence="3" id="KW-0949">S-adenosyl-L-methionine</keyword>
<dbReference type="InterPro" id="IPR058240">
    <property type="entry name" value="rSAM_sf"/>
</dbReference>
<dbReference type="Gene3D" id="3.20.20.70">
    <property type="entry name" value="Aldolase class I"/>
    <property type="match status" value="1"/>
</dbReference>
<name>A0A940DMP2_9BACT</name>
<keyword evidence="6" id="KW-0411">Iron-sulfur</keyword>
<organism evidence="8 9">
    <name type="scientific">Candidatus Aphodosoma intestinipullorum</name>
    <dbReference type="NCBI Taxonomy" id="2840674"/>
    <lineage>
        <taxon>Bacteria</taxon>
        <taxon>Pseudomonadati</taxon>
        <taxon>Bacteroidota</taxon>
        <taxon>Bacteroidia</taxon>
        <taxon>Bacteroidales</taxon>
        <taxon>Candidatus Aphodosoma</taxon>
    </lineage>
</organism>
<dbReference type="PIRSF" id="PIRSF037420">
    <property type="entry name" value="PQQ_syn_pqqE"/>
    <property type="match status" value="1"/>
</dbReference>
<reference evidence="8" key="1">
    <citation type="submission" date="2020-10" db="EMBL/GenBank/DDBJ databases">
        <authorList>
            <person name="Gilroy R."/>
        </authorList>
    </citation>
    <scope>NUCLEOTIDE SEQUENCE</scope>
    <source>
        <strain evidence="8">3924</strain>
    </source>
</reference>
<evidence type="ECO:0000313" key="9">
    <source>
        <dbReference type="Proteomes" id="UP000712007"/>
    </source>
</evidence>
<dbReference type="SFLD" id="SFLDS00029">
    <property type="entry name" value="Radical_SAM"/>
    <property type="match status" value="1"/>
</dbReference>
<keyword evidence="2" id="KW-0004">4Fe-4S</keyword>
<proteinExistence type="predicted"/>
<dbReference type="GO" id="GO:0051539">
    <property type="term" value="F:4 iron, 4 sulfur cluster binding"/>
    <property type="evidence" value="ECO:0007669"/>
    <property type="project" value="UniProtKB-KW"/>
</dbReference>
<dbReference type="InterPro" id="IPR026404">
    <property type="entry name" value="rSAM_w_lipo"/>
</dbReference>
<dbReference type="InterPro" id="IPR050377">
    <property type="entry name" value="Radical_SAM_PqqE_MftC-like"/>
</dbReference>
<sequence length="369" mass="42886">MKERERRIDRLTLRQRVGLEMERTLRRARVEEHPLRQLFWESTLRCNLSCRHCGSDCRKEAQHPDMPLKDFLRVLDRISEKTDPHKVFVIVSGGEPLMRSDLEECGREIYGRGFPWGMVTNGMALTERRFDALLRAGLHSMTVSVDGFEEEHNWMRGNGLSFQRAEEAVKMALRVPEMAFDVVTCVNRCNYGQMRQLRDYLYGIGLRRWRVFTVFPAGRAATDGEMTLDGEQTRGLMEFIKETRKEGRMNLSFSCEGFLGAYEGEVREHLFGCEAGVSIASVLIDGSISACTSIRANYHQGNIYEDDFWEVWQNGFREYRNREWMRKGVCGDCRFFRYCLGNGMHLRDDEGRLTQCLLKRMTGEKCSDV</sequence>
<dbReference type="SUPFAM" id="SSF102114">
    <property type="entry name" value="Radical SAM enzymes"/>
    <property type="match status" value="1"/>
</dbReference>
<accession>A0A940DMP2</accession>
<evidence type="ECO:0000259" key="7">
    <source>
        <dbReference type="PROSITE" id="PS51918"/>
    </source>
</evidence>
<evidence type="ECO:0000313" key="8">
    <source>
        <dbReference type="EMBL" id="MBO8440607.1"/>
    </source>
</evidence>
<dbReference type="InterPro" id="IPR013785">
    <property type="entry name" value="Aldolase_TIM"/>
</dbReference>
<dbReference type="Proteomes" id="UP000712007">
    <property type="component" value="Unassembled WGS sequence"/>
</dbReference>
<keyword evidence="4" id="KW-0479">Metal-binding</keyword>
<protein>
    <submittedName>
        <fullName evidence="8">TIGR04133 family radical SAM/SPASM protein</fullName>
    </submittedName>
</protein>
<dbReference type="PROSITE" id="PS51918">
    <property type="entry name" value="RADICAL_SAM"/>
    <property type="match status" value="1"/>
</dbReference>
<dbReference type="NCBIfam" id="TIGR04133">
    <property type="entry name" value="rSAM_w_lipo"/>
    <property type="match status" value="1"/>
</dbReference>
<keyword evidence="5" id="KW-0408">Iron</keyword>
<comment type="cofactor">
    <cofactor evidence="1">
        <name>[4Fe-4S] cluster</name>
        <dbReference type="ChEBI" id="CHEBI:49883"/>
    </cofactor>
</comment>
<reference evidence="8" key="2">
    <citation type="journal article" date="2021" name="PeerJ">
        <title>Extensive microbial diversity within the chicken gut microbiome revealed by metagenomics and culture.</title>
        <authorList>
            <person name="Gilroy R."/>
            <person name="Ravi A."/>
            <person name="Getino M."/>
            <person name="Pursley I."/>
            <person name="Horton D.L."/>
            <person name="Alikhan N.F."/>
            <person name="Baker D."/>
            <person name="Gharbi K."/>
            <person name="Hall N."/>
            <person name="Watson M."/>
            <person name="Adriaenssens E.M."/>
            <person name="Foster-Nyarko E."/>
            <person name="Jarju S."/>
            <person name="Secka A."/>
            <person name="Antonio M."/>
            <person name="Oren A."/>
            <person name="Chaudhuri R.R."/>
            <person name="La Ragione R."/>
            <person name="Hildebrand F."/>
            <person name="Pallen M.J."/>
        </authorList>
    </citation>
    <scope>NUCLEOTIDE SEQUENCE</scope>
    <source>
        <strain evidence="8">3924</strain>
    </source>
</reference>
<dbReference type="PANTHER" id="PTHR11228:SF7">
    <property type="entry name" value="PQQA PEPTIDE CYCLASE"/>
    <property type="match status" value="1"/>
</dbReference>
<dbReference type="InterPro" id="IPR017200">
    <property type="entry name" value="PqqE-like"/>
</dbReference>
<dbReference type="Pfam" id="PF04055">
    <property type="entry name" value="Radical_SAM"/>
    <property type="match status" value="1"/>
</dbReference>
<feature type="domain" description="Radical SAM core" evidence="7">
    <location>
        <begin position="32"/>
        <end position="254"/>
    </location>
</feature>
<evidence type="ECO:0000256" key="1">
    <source>
        <dbReference type="ARBA" id="ARBA00001966"/>
    </source>
</evidence>
<evidence type="ECO:0000256" key="5">
    <source>
        <dbReference type="ARBA" id="ARBA00023004"/>
    </source>
</evidence>
<dbReference type="AlphaFoldDB" id="A0A940DMP2"/>
<dbReference type="CDD" id="cd01335">
    <property type="entry name" value="Radical_SAM"/>
    <property type="match status" value="1"/>
</dbReference>
<dbReference type="InterPro" id="IPR007197">
    <property type="entry name" value="rSAM"/>
</dbReference>
<evidence type="ECO:0000256" key="3">
    <source>
        <dbReference type="ARBA" id="ARBA00022691"/>
    </source>
</evidence>
<dbReference type="PANTHER" id="PTHR11228">
    <property type="entry name" value="RADICAL SAM DOMAIN PROTEIN"/>
    <property type="match status" value="1"/>
</dbReference>
<dbReference type="GO" id="GO:0046872">
    <property type="term" value="F:metal ion binding"/>
    <property type="evidence" value="ECO:0007669"/>
    <property type="project" value="UniProtKB-KW"/>
</dbReference>
<gene>
    <name evidence="8" type="ORF">IAC51_08165</name>
</gene>
<dbReference type="GO" id="GO:0003824">
    <property type="term" value="F:catalytic activity"/>
    <property type="evidence" value="ECO:0007669"/>
    <property type="project" value="InterPro"/>
</dbReference>
<dbReference type="Pfam" id="PF13186">
    <property type="entry name" value="SPASM"/>
    <property type="match status" value="1"/>
</dbReference>